<reference evidence="1 2" key="1">
    <citation type="submission" date="2013-12" db="EMBL/GenBank/DDBJ databases">
        <title>A Varibaculum cambriense genome reconstructed from a premature infant gut community with otherwise low bacterial novelty that shifts toward anaerobic metabolism during the third week of life.</title>
        <authorList>
            <person name="Brown C.T."/>
            <person name="Sharon I."/>
            <person name="Thomas B.C."/>
            <person name="Castelle C.J."/>
            <person name="Morowitz M.J."/>
            <person name="Banfield J.F."/>
        </authorList>
    </citation>
    <scope>NUCLEOTIDE SEQUENCE [LARGE SCALE GENOMIC DNA]</scope>
    <source>
        <strain evidence="2">DORA_11</strain>
    </source>
</reference>
<dbReference type="AlphaFoldDB" id="W1V1L6"/>
<keyword evidence="1" id="KW-0675">Receptor</keyword>
<accession>W1V1L6</accession>
<name>W1V1L6_9FIRM</name>
<dbReference type="EMBL" id="AZMJ01000451">
    <property type="protein sequence ID" value="ETI99610.1"/>
    <property type="molecule type" value="Genomic_DNA"/>
</dbReference>
<dbReference type="Proteomes" id="UP000018855">
    <property type="component" value="Unassembled WGS sequence"/>
</dbReference>
<proteinExistence type="predicted"/>
<evidence type="ECO:0000313" key="2">
    <source>
        <dbReference type="Proteomes" id="UP000018855"/>
    </source>
</evidence>
<sequence>MRQWIADTGGMAGSPTSWYKENKTGAELQWTRQLDKHDIIANIDFSRSKLNSRSI</sequence>
<organism evidence="1 2">
    <name type="scientific">Veillonella dispar DORA_11</name>
    <dbReference type="NCBI Taxonomy" id="1403949"/>
    <lineage>
        <taxon>Bacteria</taxon>
        <taxon>Bacillati</taxon>
        <taxon>Bacillota</taxon>
        <taxon>Negativicutes</taxon>
        <taxon>Veillonellales</taxon>
        <taxon>Veillonellaceae</taxon>
        <taxon>Veillonella</taxon>
    </lineage>
</organism>
<protein>
    <submittedName>
        <fullName evidence="1">TonB-dependent receptor plug</fullName>
    </submittedName>
</protein>
<gene>
    <name evidence="1" type="ORF">Q619_VDC00451G0001</name>
</gene>
<evidence type="ECO:0000313" key="1">
    <source>
        <dbReference type="EMBL" id="ETI99610.1"/>
    </source>
</evidence>
<comment type="caution">
    <text evidence="1">The sequence shown here is derived from an EMBL/GenBank/DDBJ whole genome shotgun (WGS) entry which is preliminary data.</text>
</comment>
<feature type="non-terminal residue" evidence="1">
    <location>
        <position position="55"/>
    </location>
</feature>